<evidence type="ECO:0000313" key="3">
    <source>
        <dbReference type="Proteomes" id="UP000178912"/>
    </source>
</evidence>
<gene>
    <name evidence="2" type="ORF">RAG0_00919</name>
</gene>
<name>A0A1E1JV75_9HELO</name>
<organism evidence="2 3">
    <name type="scientific">Rhynchosporium agropyri</name>
    <dbReference type="NCBI Taxonomy" id="914238"/>
    <lineage>
        <taxon>Eukaryota</taxon>
        <taxon>Fungi</taxon>
        <taxon>Dikarya</taxon>
        <taxon>Ascomycota</taxon>
        <taxon>Pezizomycotina</taxon>
        <taxon>Leotiomycetes</taxon>
        <taxon>Helotiales</taxon>
        <taxon>Ploettnerulaceae</taxon>
        <taxon>Rhynchosporium</taxon>
    </lineage>
</organism>
<evidence type="ECO:0000256" key="1">
    <source>
        <dbReference type="SAM" id="SignalP"/>
    </source>
</evidence>
<sequence>MAIIALGFTAFTLTEAGGRDKAECGSSTDCNTGICTHDNSSSTKRRCVGNGNYVGGAVS</sequence>
<dbReference type="AlphaFoldDB" id="A0A1E1JV75"/>
<feature type="chain" id="PRO_5009445310" evidence="1">
    <location>
        <begin position="17"/>
        <end position="59"/>
    </location>
</feature>
<evidence type="ECO:0000313" key="2">
    <source>
        <dbReference type="EMBL" id="CZS89580.1"/>
    </source>
</evidence>
<keyword evidence="1" id="KW-0732">Signal</keyword>
<accession>A0A1E1JV75</accession>
<reference evidence="3" key="1">
    <citation type="submission" date="2016-03" db="EMBL/GenBank/DDBJ databases">
        <authorList>
            <person name="Guldener U."/>
        </authorList>
    </citation>
    <scope>NUCLEOTIDE SEQUENCE [LARGE SCALE GENOMIC DNA]</scope>
    <source>
        <strain evidence="3">04CH-RAC-A.6.1</strain>
    </source>
</reference>
<feature type="signal peptide" evidence="1">
    <location>
        <begin position="1"/>
        <end position="16"/>
    </location>
</feature>
<dbReference type="EMBL" id="FJUX01000003">
    <property type="protein sequence ID" value="CZS89580.1"/>
    <property type="molecule type" value="Genomic_DNA"/>
</dbReference>
<proteinExistence type="predicted"/>
<keyword evidence="3" id="KW-1185">Reference proteome</keyword>
<dbReference type="Proteomes" id="UP000178912">
    <property type="component" value="Unassembled WGS sequence"/>
</dbReference>
<protein>
    <submittedName>
        <fullName evidence="2">Uncharacterized protein</fullName>
    </submittedName>
</protein>